<comment type="caution">
    <text evidence="2">The sequence shown here is derived from an EMBL/GenBank/DDBJ whole genome shotgun (WGS) entry which is preliminary data.</text>
</comment>
<proteinExistence type="inferred from homology"/>
<evidence type="ECO:0000313" key="2">
    <source>
        <dbReference type="EMBL" id="MFM9414076.1"/>
    </source>
</evidence>
<reference evidence="2 3" key="1">
    <citation type="journal article" date="2016" name="Int. J. Syst. Evol. Microbiol.">
        <title>Peptococcus simiae sp. nov., isolated from rhesus macaque faeces and emended description of the genus Peptococcus.</title>
        <authorList>
            <person name="Shkoporov A.N."/>
            <person name="Efimov B.A."/>
            <person name="Kondova I."/>
            <person name="Ouwerling B."/>
            <person name="Chaplin A.V."/>
            <person name="Shcherbakova V.A."/>
            <person name="Langermans J.A.M."/>
        </authorList>
    </citation>
    <scope>NUCLEOTIDE SEQUENCE [LARGE SCALE GENOMIC DNA]</scope>
    <source>
        <strain evidence="2 3">M108</strain>
    </source>
</reference>
<dbReference type="InterPro" id="IPR006340">
    <property type="entry name" value="DUF436"/>
</dbReference>
<protein>
    <recommendedName>
        <fullName evidence="1">UPF0340 protein ACKQTC_06825</fullName>
    </recommendedName>
</protein>
<dbReference type="RefSeq" id="WP_408977690.1">
    <property type="nucleotide sequence ID" value="NZ_JBJUVG010000009.1"/>
</dbReference>
<accession>A0ABW9H1F1</accession>
<dbReference type="EMBL" id="JBJUVG010000009">
    <property type="protein sequence ID" value="MFM9414076.1"/>
    <property type="molecule type" value="Genomic_DNA"/>
</dbReference>
<dbReference type="Gene3D" id="3.40.50.10360">
    <property type="entry name" value="Hypothetical protein TT1679"/>
    <property type="match status" value="1"/>
</dbReference>
<dbReference type="HAMAP" id="MF_00800">
    <property type="entry name" value="UPF0340"/>
    <property type="match status" value="1"/>
</dbReference>
<dbReference type="Proteomes" id="UP001631949">
    <property type="component" value="Unassembled WGS sequence"/>
</dbReference>
<evidence type="ECO:0000256" key="1">
    <source>
        <dbReference type="HAMAP-Rule" id="MF_00800"/>
    </source>
</evidence>
<dbReference type="PIRSF" id="PIRSF007510">
    <property type="entry name" value="UCP007510"/>
    <property type="match status" value="1"/>
</dbReference>
<evidence type="ECO:0000313" key="3">
    <source>
        <dbReference type="Proteomes" id="UP001631949"/>
    </source>
</evidence>
<organism evidence="2 3">
    <name type="scientific">Peptococcus simiae</name>
    <dbReference type="NCBI Taxonomy" id="1643805"/>
    <lineage>
        <taxon>Bacteria</taxon>
        <taxon>Bacillati</taxon>
        <taxon>Bacillota</taxon>
        <taxon>Clostridia</taxon>
        <taxon>Eubacteriales</taxon>
        <taxon>Peptococcaceae</taxon>
        <taxon>Peptococcus</taxon>
    </lineage>
</organism>
<gene>
    <name evidence="2" type="ORF">ACKQTC_06825</name>
</gene>
<comment type="similarity">
    <text evidence="1">Belongs to the UPF0340 family.</text>
</comment>
<sequence>MEDQWTEATLAADLKAVLKDMVDRSAPRSGDIFVVGCSTSEVQGRRIGKAGSPAVADVLYPVLEDFAKEYHLRLAFQCCEHLNRALVVSRETAIIENLTEVSVIPHYRAGGSMATCAYRRMRDPLVVEDLAHRAGYGIDIGLTMIGMHMRPVAVPMRLAHHTIGDAQVACAFSRPKLIGGERARYTLEEADAYPGNDKKA</sequence>
<dbReference type="Pfam" id="PF04260">
    <property type="entry name" value="DUF436"/>
    <property type="match status" value="1"/>
</dbReference>
<dbReference type="SUPFAM" id="SSF110710">
    <property type="entry name" value="TTHA0583/YokD-like"/>
    <property type="match status" value="1"/>
</dbReference>
<dbReference type="NCBIfam" id="TIGR01440">
    <property type="entry name" value="TIGR01440 family protein"/>
    <property type="match status" value="1"/>
</dbReference>
<keyword evidence="3" id="KW-1185">Reference proteome</keyword>
<name>A0ABW9H1F1_9FIRM</name>
<dbReference type="InterPro" id="IPR028345">
    <property type="entry name" value="Antibiotic_NAT-like"/>
</dbReference>